<comment type="caution">
    <text evidence="2">The sequence shown here is derived from an EMBL/GenBank/DDBJ whole genome shotgun (WGS) entry which is preliminary data.</text>
</comment>
<evidence type="ECO:0000256" key="1">
    <source>
        <dbReference type="SAM" id="MobiDB-lite"/>
    </source>
</evidence>
<dbReference type="Proteomes" id="UP000004578">
    <property type="component" value="Unassembled WGS sequence"/>
</dbReference>
<keyword evidence="3" id="KW-1185">Reference proteome</keyword>
<sequence>MEVAGRVRGEGADERGQVRVVVDHAGMVVEARVLGSRELGDALVRAYAVARAGAGRALADAAGEAYGPESAAARSLAGRYGSRREQQGRQWRQDLVEHGAGPAEWMRG</sequence>
<accession>J0N7D8</accession>
<feature type="compositionally biased region" description="Basic and acidic residues" evidence="1">
    <location>
        <begin position="82"/>
        <end position="97"/>
    </location>
</feature>
<protein>
    <recommendedName>
        <fullName evidence="4">YbaB/EbfC DNA-binding family protein</fullName>
    </recommendedName>
</protein>
<organism evidence="2 3">
    <name type="scientific">Schaalia georgiae F0490</name>
    <dbReference type="NCBI Taxonomy" id="1125717"/>
    <lineage>
        <taxon>Bacteria</taxon>
        <taxon>Bacillati</taxon>
        <taxon>Actinomycetota</taxon>
        <taxon>Actinomycetes</taxon>
        <taxon>Actinomycetales</taxon>
        <taxon>Actinomycetaceae</taxon>
        <taxon>Schaalia</taxon>
    </lineage>
</organism>
<gene>
    <name evidence="2" type="ORF">HMPREF1317_2273</name>
</gene>
<evidence type="ECO:0000313" key="3">
    <source>
        <dbReference type="Proteomes" id="UP000004578"/>
    </source>
</evidence>
<evidence type="ECO:0000313" key="2">
    <source>
        <dbReference type="EMBL" id="EJF42799.1"/>
    </source>
</evidence>
<proteinExistence type="predicted"/>
<reference evidence="2 3" key="1">
    <citation type="submission" date="2012-05" db="EMBL/GenBank/DDBJ databases">
        <authorList>
            <person name="Harkins D.M."/>
            <person name="Madupu R."/>
            <person name="Durkin A.S."/>
            <person name="Torralba M."/>
            <person name="Methe B."/>
            <person name="Sutton G.G."/>
            <person name="Nelson K.E."/>
        </authorList>
    </citation>
    <scope>NUCLEOTIDE SEQUENCE [LARGE SCALE GENOMIC DNA]</scope>
    <source>
        <strain evidence="2 3">F0490</strain>
    </source>
</reference>
<feature type="region of interest" description="Disordered" evidence="1">
    <location>
        <begin position="77"/>
        <end position="108"/>
    </location>
</feature>
<dbReference type="PATRIC" id="fig|1125717.3.peg.1297"/>
<dbReference type="AlphaFoldDB" id="J0N7D8"/>
<evidence type="ECO:0008006" key="4">
    <source>
        <dbReference type="Google" id="ProtNLM"/>
    </source>
</evidence>
<dbReference type="EMBL" id="AKFS01000207">
    <property type="protein sequence ID" value="EJF42799.1"/>
    <property type="molecule type" value="Genomic_DNA"/>
</dbReference>
<name>J0N7D8_9ACTO</name>